<gene>
    <name evidence="3" type="primary">SC179g500250.1_BraROA</name>
    <name evidence="3" type="ORF">IGI04_042630</name>
</gene>
<evidence type="ECO:0000256" key="2">
    <source>
        <dbReference type="SAM" id="SignalP"/>
    </source>
</evidence>
<dbReference type="EMBL" id="JADBGQ010000049">
    <property type="protein sequence ID" value="KAG5374067.1"/>
    <property type="molecule type" value="Genomic_DNA"/>
</dbReference>
<accession>A0ABQ7KJI3</accession>
<keyword evidence="2" id="KW-0732">Signal</keyword>
<dbReference type="PANTHER" id="PTHR35046">
    <property type="entry name" value="ZINC KNUCKLE (CCHC-TYPE) FAMILY PROTEIN"/>
    <property type="match status" value="1"/>
</dbReference>
<comment type="caution">
    <text evidence="3">The sequence shown here is derived from an EMBL/GenBank/DDBJ whole genome shotgun (WGS) entry which is preliminary data.</text>
</comment>
<feature type="non-terminal residue" evidence="3">
    <location>
        <position position="1022"/>
    </location>
</feature>
<name>A0ABQ7KJI3_BRACM</name>
<feature type="chain" id="PRO_5046302022" description="Retrotransposon gag domain-containing protein" evidence="2">
    <location>
        <begin position="28"/>
        <end position="1022"/>
    </location>
</feature>
<evidence type="ECO:0000256" key="1">
    <source>
        <dbReference type="SAM" id="MobiDB-lite"/>
    </source>
</evidence>
<evidence type="ECO:0008006" key="5">
    <source>
        <dbReference type="Google" id="ProtNLM"/>
    </source>
</evidence>
<dbReference type="PANTHER" id="PTHR35046:SF9">
    <property type="entry name" value="RNA-DIRECTED DNA POLYMERASE"/>
    <property type="match status" value="1"/>
</dbReference>
<feature type="signal peptide" evidence="2">
    <location>
        <begin position="1"/>
        <end position="27"/>
    </location>
</feature>
<evidence type="ECO:0000313" key="3">
    <source>
        <dbReference type="EMBL" id="KAG5374067.1"/>
    </source>
</evidence>
<dbReference type="Proteomes" id="UP000823674">
    <property type="component" value="Unassembled WGS sequence"/>
</dbReference>
<feature type="compositionally biased region" description="Polar residues" evidence="1">
    <location>
        <begin position="671"/>
        <end position="680"/>
    </location>
</feature>
<proteinExistence type="predicted"/>
<feature type="region of interest" description="Disordered" evidence="1">
    <location>
        <begin position="148"/>
        <end position="190"/>
    </location>
</feature>
<keyword evidence="4" id="KW-1185">Reference proteome</keyword>
<feature type="region of interest" description="Disordered" evidence="1">
    <location>
        <begin position="660"/>
        <end position="686"/>
    </location>
</feature>
<sequence>MNSRSGALSVWCVISSLLVCNIQRPRALERCVISDLSLGVSRSLSAASCVTIRSTYLEKLESFDSFLQGLSHLFQSIILGSHQVVSEQLWKGSVLISFCSRFDLFIFSSSTMAGDQKGEFTKEEKLLIEAMTNHLNQTMGKMMKAKMEELRQEVRQERPRATGQNHESRRSERRQRREHEGRGSHKHKFADQKLKIPPFHGNADPAAYVEWEEKMELIFDYQSYAEVKKVQLTTAEFCGYASSWWKQLVSSRRHYGKEPVATWLKLRALMRHKYVPRQYHKEVLRKQSEAKPCSANSVQEQQGRIRSRSTGVISLPSKTTSWFCEEDIKKLSQVIMDVEKQFRETHTTRPSLEEQNQELITSVSELNSAEPVSATSIQGDQAKESSAAIQKDEQPVQNVMVPFKQAIVPEETPREPQTACKKRQLIVFDPCDFQKTFLGIFLFNPFVWNKTRAVELSRHELGMEHVVFEPGGELWNHRNNPLVIEKKSAATTIVFGDLLPSEAKGMHVSAQQEFHYETNWRMLPTLSWIQQTGKHSKWPPDHQDIVNSAKHIGLVKFCELLISDWTGRLQIYLWKPGAYDSTLIILGECSARARTSLGNKELEADQNALLLDHVKVWKPPDLQKLQYHFRDCQIKSGDGDFIRVNSEVITGVGGKLMFSSQNKEKPPDGLSQHQSPNKSARGNYLDSKKRMKPDLLSIGTGQTVLSARIFEKRGYSNDQSIQNGYLAKLEMQQPNLGSCLATNFDIGAVRGSYLSNQKELSNKLNCNGNYTHQGLTSNWNHDQSFSNERVMDSTRRVILCLLCLNFSEFRTSQSYLWRPGEHAKVTNHVFKSSFIYYTDMMHLFLPKESCADYMEALKHAKRKNKREEDKRLSNASGVRKAKWISPFYLIEPVSDNADQRGLQGNTDLRTNLFEVGGDDVIMESTKAGSMNLNLKSFLSLVFRLPREPAPFNEFEKWSLNLLSKPFGSFLSCRDLLVCNIQRPRALERCVISDLSLGVSRSLSAASCVTIRSTYLEKLESFD</sequence>
<protein>
    <recommendedName>
        <fullName evidence="5">Retrotransposon gag domain-containing protein</fullName>
    </recommendedName>
</protein>
<reference evidence="3 4" key="1">
    <citation type="submission" date="2021-03" db="EMBL/GenBank/DDBJ databases">
        <authorList>
            <person name="King G.J."/>
            <person name="Bancroft I."/>
            <person name="Baten A."/>
            <person name="Bloomfield J."/>
            <person name="Borpatragohain P."/>
            <person name="He Z."/>
            <person name="Irish N."/>
            <person name="Irwin J."/>
            <person name="Liu K."/>
            <person name="Mauleon R.P."/>
            <person name="Moore J."/>
            <person name="Morris R."/>
            <person name="Ostergaard L."/>
            <person name="Wang B."/>
            <person name="Wells R."/>
        </authorList>
    </citation>
    <scope>NUCLEOTIDE SEQUENCE [LARGE SCALE GENOMIC DNA]</scope>
    <source>
        <strain evidence="3">R-o-18</strain>
        <tissue evidence="3">Leaf</tissue>
    </source>
</reference>
<organism evidence="3 4">
    <name type="scientific">Brassica rapa subsp. trilocularis</name>
    <dbReference type="NCBI Taxonomy" id="1813537"/>
    <lineage>
        <taxon>Eukaryota</taxon>
        <taxon>Viridiplantae</taxon>
        <taxon>Streptophyta</taxon>
        <taxon>Embryophyta</taxon>
        <taxon>Tracheophyta</taxon>
        <taxon>Spermatophyta</taxon>
        <taxon>Magnoliopsida</taxon>
        <taxon>eudicotyledons</taxon>
        <taxon>Gunneridae</taxon>
        <taxon>Pentapetalae</taxon>
        <taxon>rosids</taxon>
        <taxon>malvids</taxon>
        <taxon>Brassicales</taxon>
        <taxon>Brassicaceae</taxon>
        <taxon>Brassiceae</taxon>
        <taxon>Brassica</taxon>
    </lineage>
</organism>
<evidence type="ECO:0000313" key="4">
    <source>
        <dbReference type="Proteomes" id="UP000823674"/>
    </source>
</evidence>